<organism evidence="2 3">
    <name type="scientific">Temnothorax curvispinosus</name>
    <dbReference type="NCBI Taxonomy" id="300111"/>
    <lineage>
        <taxon>Eukaryota</taxon>
        <taxon>Metazoa</taxon>
        <taxon>Ecdysozoa</taxon>
        <taxon>Arthropoda</taxon>
        <taxon>Hexapoda</taxon>
        <taxon>Insecta</taxon>
        <taxon>Pterygota</taxon>
        <taxon>Neoptera</taxon>
        <taxon>Endopterygota</taxon>
        <taxon>Hymenoptera</taxon>
        <taxon>Apocrita</taxon>
        <taxon>Aculeata</taxon>
        <taxon>Formicoidea</taxon>
        <taxon>Formicidae</taxon>
        <taxon>Myrmicinae</taxon>
        <taxon>Temnothorax</taxon>
    </lineage>
</organism>
<feature type="compositionally biased region" description="Polar residues" evidence="1">
    <location>
        <begin position="28"/>
        <end position="45"/>
    </location>
</feature>
<dbReference type="Proteomes" id="UP000504618">
    <property type="component" value="Unplaced"/>
</dbReference>
<dbReference type="RefSeq" id="XP_024881348.1">
    <property type="nucleotide sequence ID" value="XM_025025580.1"/>
</dbReference>
<name>A0A6J1QHP4_9HYME</name>
<feature type="region of interest" description="Disordered" evidence="1">
    <location>
        <begin position="25"/>
        <end position="50"/>
    </location>
</feature>
<keyword evidence="2" id="KW-1185">Reference proteome</keyword>
<gene>
    <name evidence="3" type="primary">LOC112460754</name>
</gene>
<sequence length="111" mass="12721">MPRNKRPAISPVLLFLDGRRRQRLFAPGSTTPRSVNTPEHSSTVFRQKGRRARGIRVTNSFARHKDKLGQFLSLQREPELPRRDPEFLETGCGGDTSVALFEKWRPDTDGY</sequence>
<evidence type="ECO:0000313" key="2">
    <source>
        <dbReference type="Proteomes" id="UP000504618"/>
    </source>
</evidence>
<protein>
    <submittedName>
        <fullName evidence="3">Uncharacterized protein LOC112460754 isoform X3</fullName>
    </submittedName>
</protein>
<dbReference type="GeneID" id="112460754"/>
<evidence type="ECO:0000313" key="3">
    <source>
        <dbReference type="RefSeq" id="XP_024881348.1"/>
    </source>
</evidence>
<proteinExistence type="predicted"/>
<accession>A0A6J1QHP4</accession>
<reference evidence="3" key="1">
    <citation type="submission" date="2025-08" db="UniProtKB">
        <authorList>
            <consortium name="RefSeq"/>
        </authorList>
    </citation>
    <scope>IDENTIFICATION</scope>
    <source>
        <tissue evidence="3">Whole body</tissue>
    </source>
</reference>
<dbReference type="AlphaFoldDB" id="A0A6J1QHP4"/>
<evidence type="ECO:0000256" key="1">
    <source>
        <dbReference type="SAM" id="MobiDB-lite"/>
    </source>
</evidence>